<evidence type="ECO:0000256" key="5">
    <source>
        <dbReference type="ARBA" id="ARBA00022764"/>
    </source>
</evidence>
<dbReference type="GO" id="GO:0006865">
    <property type="term" value="P:amino acid transport"/>
    <property type="evidence" value="ECO:0007669"/>
    <property type="project" value="UniProtKB-KW"/>
</dbReference>
<evidence type="ECO:0000256" key="4">
    <source>
        <dbReference type="ARBA" id="ARBA00022729"/>
    </source>
</evidence>
<dbReference type="PANTHER" id="PTHR30085">
    <property type="entry name" value="AMINO ACID ABC TRANSPORTER PERMEASE"/>
    <property type="match status" value="1"/>
</dbReference>
<comment type="similarity">
    <text evidence="2">Belongs to the bacterial solute-binding protein 3 family.</text>
</comment>
<organism evidence="8 9">
    <name type="scientific">Pseudomonas putida ND6</name>
    <dbReference type="NCBI Taxonomy" id="231023"/>
    <lineage>
        <taxon>Bacteria</taxon>
        <taxon>Pseudomonadati</taxon>
        <taxon>Pseudomonadota</taxon>
        <taxon>Gammaproteobacteria</taxon>
        <taxon>Pseudomonadales</taxon>
        <taxon>Pseudomonadaceae</taxon>
        <taxon>Pseudomonas</taxon>
    </lineage>
</organism>
<dbReference type="HOGENOM" id="CLU_019602_0_0_6"/>
<evidence type="ECO:0000313" key="9">
    <source>
        <dbReference type="Proteomes" id="UP000005268"/>
    </source>
</evidence>
<dbReference type="SUPFAM" id="SSF53850">
    <property type="entry name" value="Periplasmic binding protein-like II"/>
    <property type="match status" value="1"/>
</dbReference>
<feature type="domain" description="Solute-binding protein family 3/N-terminal" evidence="7">
    <location>
        <begin position="66"/>
        <end position="300"/>
    </location>
</feature>
<keyword evidence="3" id="KW-0813">Transport</keyword>
<keyword evidence="6" id="KW-0029">Amino-acid transport</keyword>
<dbReference type="Pfam" id="PF00497">
    <property type="entry name" value="SBP_bac_3"/>
    <property type="match status" value="1"/>
</dbReference>
<dbReference type="CDD" id="cd13688">
    <property type="entry name" value="PBP2_GltI_DEBP"/>
    <property type="match status" value="1"/>
</dbReference>
<dbReference type="Gene3D" id="3.40.190.10">
    <property type="entry name" value="Periplasmic binding protein-like II"/>
    <property type="match status" value="2"/>
</dbReference>
<evidence type="ECO:0000256" key="1">
    <source>
        <dbReference type="ARBA" id="ARBA00004418"/>
    </source>
</evidence>
<evidence type="ECO:0000256" key="3">
    <source>
        <dbReference type="ARBA" id="ARBA00022448"/>
    </source>
</evidence>
<evidence type="ECO:0000313" key="8">
    <source>
        <dbReference type="EMBL" id="AFK70673.1"/>
    </source>
</evidence>
<dbReference type="PANTHER" id="PTHR30085:SF2">
    <property type="entry name" value="GLUTAMATE_ASPARTATE IMPORT SOLUTE-BINDING PROTEIN"/>
    <property type="match status" value="1"/>
</dbReference>
<name>I3UYV2_PSEPU</name>
<dbReference type="SMART" id="SM00062">
    <property type="entry name" value="PBPb"/>
    <property type="match status" value="1"/>
</dbReference>
<dbReference type="PATRIC" id="fig|231023.4.peg.3472"/>
<reference evidence="8 9" key="1">
    <citation type="journal article" date="2012" name="J. Bacteriol.">
        <title>Complete Genome Sequence of the Naphthalene-Degrading Pseudomonas putida Strain ND6.</title>
        <authorList>
            <person name="Li S."/>
            <person name="Zhao H."/>
            <person name="Li Y."/>
            <person name="Niu S."/>
            <person name="Cai B."/>
        </authorList>
    </citation>
    <scope>NUCLEOTIDE SEQUENCE [LARGE SCALE GENOMIC DNA]</scope>
    <source>
        <strain evidence="8 9">ND6</strain>
    </source>
</reference>
<dbReference type="InterPro" id="IPR001638">
    <property type="entry name" value="Solute-binding_3/MltF_N"/>
</dbReference>
<proteinExistence type="inferred from homology"/>
<sequence>MHPLLAVFVERRVRQRLHKKNKHVEENLMRIVRQLLGAAIAAAVIASPVMAEELTGTLKKIKESGTITLGHRDSSIPFSYLAGKPEPVGYSHDIQLAVVDALKKQLGTDIKVRYNLVTSQTRIPLVQNGTVDLECGSTTNNVERQQQVGFSVGIFEVGTRLLTKVKDGQPAYKDFPDLAGKNVVTTAGTTSERILKAMNADKQMKMNVISAKDHGEAFNMLESGRAVAFMMDDALLAGEMAKARKPADWVITGTPQSYEIYGCMVRKEDAAFKKAVDDAIVAYFKSGEVNKSYDKWFQQPIPPKGLNLQFPMSDELKKLIAEPTDKAADEKKS</sequence>
<dbReference type="GO" id="GO:0005576">
    <property type="term" value="C:extracellular region"/>
    <property type="evidence" value="ECO:0007669"/>
    <property type="project" value="TreeGrafter"/>
</dbReference>
<protein>
    <submittedName>
        <fullName evidence="8">Extracellular solute-binding protein</fullName>
    </submittedName>
</protein>
<evidence type="ECO:0000259" key="7">
    <source>
        <dbReference type="SMART" id="SM00062"/>
    </source>
</evidence>
<keyword evidence="5" id="KW-0574">Periplasm</keyword>
<accession>I3UYV2</accession>
<dbReference type="Proteomes" id="UP000005268">
    <property type="component" value="Chromosome"/>
</dbReference>
<dbReference type="FunFam" id="3.40.190.10:FF:000052">
    <property type="entry name" value="Amino acid ABC transporter substrate-binding protein"/>
    <property type="match status" value="1"/>
</dbReference>
<dbReference type="AlphaFoldDB" id="I3UYV2"/>
<dbReference type="KEGG" id="ppi:YSA_07221"/>
<evidence type="ECO:0000256" key="6">
    <source>
        <dbReference type="ARBA" id="ARBA00022970"/>
    </source>
</evidence>
<evidence type="ECO:0000256" key="2">
    <source>
        <dbReference type="ARBA" id="ARBA00010333"/>
    </source>
</evidence>
<dbReference type="EMBL" id="CP003588">
    <property type="protein sequence ID" value="AFK70673.1"/>
    <property type="molecule type" value="Genomic_DNA"/>
</dbReference>
<keyword evidence="4" id="KW-0732">Signal</keyword>
<dbReference type="InterPro" id="IPR051455">
    <property type="entry name" value="Bact_solute-bind_prot3"/>
</dbReference>
<dbReference type="NCBIfam" id="NF008063">
    <property type="entry name" value="PRK10797.1"/>
    <property type="match status" value="1"/>
</dbReference>
<gene>
    <name evidence="8" type="ORF">YSA_07221</name>
</gene>
<dbReference type="GO" id="GO:0030288">
    <property type="term" value="C:outer membrane-bounded periplasmic space"/>
    <property type="evidence" value="ECO:0007669"/>
    <property type="project" value="TreeGrafter"/>
</dbReference>
<comment type="subcellular location">
    <subcellularLocation>
        <location evidence="1">Periplasm</location>
    </subcellularLocation>
</comment>